<dbReference type="PANTHER" id="PTHR12133">
    <property type="entry name" value="TRNA (ADENINE(58)-N(1))-METHYLTRANSFERASE"/>
    <property type="match status" value="1"/>
</dbReference>
<comment type="subcellular location">
    <subcellularLocation>
        <location evidence="1">Nucleus</location>
    </subcellularLocation>
</comment>
<keyword evidence="3" id="KW-0489">Methyltransferase</keyword>
<evidence type="ECO:0000256" key="2">
    <source>
        <dbReference type="ARBA" id="ARBA00012796"/>
    </source>
</evidence>
<dbReference type="InterPro" id="IPR029063">
    <property type="entry name" value="SAM-dependent_MTases_sf"/>
</dbReference>
<evidence type="ECO:0000259" key="8">
    <source>
        <dbReference type="Pfam" id="PF08704"/>
    </source>
</evidence>
<dbReference type="PROSITE" id="PS51620">
    <property type="entry name" value="SAM_TRM61"/>
    <property type="match status" value="1"/>
</dbReference>
<sequence>MLLGADASQGSGPDQEQLLVETWPNEWQCIHLQPGGVLQTRFGAFFHDDFRGKRQAGDYWYARRSRRPGAFLRTLPFRFRTTVPNVTNRRTQVIYAPDVACLLARLELEPGAVVVEAGTGSGALTWALAVSVAPNGRVHTYECHEDRFRAARVELTQQLGHVWQPCWTQRSWTPAHLLYCYHQDVRVQPFYRTDKAAATDTRPLPASVQAVVLDMPEPHLVVEQAAVVLQPGLGVLAAFLPSVEQVWRLRKALGQSACFYDIQVLSNVSCVWQSMRPVQPQGSRMPTKSVWSRVSQRFQPNGAHTGYIVVARRQARLLDGESLLSTLVVAENKRARRT</sequence>
<dbReference type="GO" id="GO:0030488">
    <property type="term" value="P:tRNA methylation"/>
    <property type="evidence" value="ECO:0007669"/>
    <property type="project" value="InterPro"/>
</dbReference>
<dbReference type="Proteomes" id="UP000007014">
    <property type="component" value="Chromosome 2"/>
</dbReference>
<reference evidence="9 10" key="1">
    <citation type="journal article" date="2004" name="Nature">
        <title>Genome sequence of the ultrasmall unicellular red alga Cyanidioschyzon merolae 10D.</title>
        <authorList>
            <person name="Matsuzaki M."/>
            <person name="Misumi O."/>
            <person name="Shin-i T."/>
            <person name="Maruyama S."/>
            <person name="Takahara M."/>
            <person name="Miyagishima S."/>
            <person name="Mori T."/>
            <person name="Nishida K."/>
            <person name="Yagisawa F."/>
            <person name="Nishida K."/>
            <person name="Yoshida Y."/>
            <person name="Nishimura Y."/>
            <person name="Nakao S."/>
            <person name="Kobayashi T."/>
            <person name="Momoyama Y."/>
            <person name="Higashiyama T."/>
            <person name="Minoda A."/>
            <person name="Sano M."/>
            <person name="Nomoto H."/>
            <person name="Oishi K."/>
            <person name="Hayashi H."/>
            <person name="Ohta F."/>
            <person name="Nishizaka S."/>
            <person name="Haga S."/>
            <person name="Miura S."/>
            <person name="Morishita T."/>
            <person name="Kabeya Y."/>
            <person name="Terasawa K."/>
            <person name="Suzuki Y."/>
            <person name="Ishii Y."/>
            <person name="Asakawa S."/>
            <person name="Takano H."/>
            <person name="Ohta N."/>
            <person name="Kuroiwa H."/>
            <person name="Tanaka K."/>
            <person name="Shimizu N."/>
            <person name="Sugano S."/>
            <person name="Sato N."/>
            <person name="Nozaki H."/>
            <person name="Ogasawara N."/>
            <person name="Kohara Y."/>
            <person name="Kuroiwa T."/>
        </authorList>
    </citation>
    <scope>NUCLEOTIDE SEQUENCE [LARGE SCALE GENOMIC DNA]</scope>
    <source>
        <strain evidence="9 10">10D</strain>
    </source>
</reference>
<dbReference type="Pfam" id="PF08704">
    <property type="entry name" value="GCD14"/>
    <property type="match status" value="1"/>
</dbReference>
<organism evidence="9 10">
    <name type="scientific">Cyanidioschyzon merolae (strain NIES-3377 / 10D)</name>
    <name type="common">Unicellular red alga</name>
    <dbReference type="NCBI Taxonomy" id="280699"/>
    <lineage>
        <taxon>Eukaryota</taxon>
        <taxon>Rhodophyta</taxon>
        <taxon>Bangiophyceae</taxon>
        <taxon>Cyanidiales</taxon>
        <taxon>Cyanidiaceae</taxon>
        <taxon>Cyanidioschyzon</taxon>
    </lineage>
</organism>
<reference evidence="9 10" key="2">
    <citation type="journal article" date="2007" name="BMC Biol.">
        <title>A 100%-complete sequence reveals unusually simple genomic features in the hot-spring red alga Cyanidioschyzon merolae.</title>
        <authorList>
            <person name="Nozaki H."/>
            <person name="Takano H."/>
            <person name="Misumi O."/>
            <person name="Terasawa K."/>
            <person name="Matsuzaki M."/>
            <person name="Maruyama S."/>
            <person name="Nishida K."/>
            <person name="Yagisawa F."/>
            <person name="Yoshida Y."/>
            <person name="Fujiwara T."/>
            <person name="Takio S."/>
            <person name="Tamura K."/>
            <person name="Chung S.J."/>
            <person name="Nakamura S."/>
            <person name="Kuroiwa H."/>
            <person name="Tanaka K."/>
            <person name="Sato N."/>
            <person name="Kuroiwa T."/>
        </authorList>
    </citation>
    <scope>NUCLEOTIDE SEQUENCE [LARGE SCALE GENOMIC DNA]</scope>
    <source>
        <strain evidence="9 10">10D</strain>
    </source>
</reference>
<feature type="domain" description="tRNA (adenine(58)-N(1))-methyltransferase catalytic subunit TRM61 C-terminal" evidence="8">
    <location>
        <begin position="88"/>
        <end position="270"/>
    </location>
</feature>
<dbReference type="Gene3D" id="3.40.50.150">
    <property type="entry name" value="Vaccinia Virus protein VP39"/>
    <property type="match status" value="1"/>
</dbReference>
<dbReference type="EC" id="2.1.1.220" evidence="2"/>
<evidence type="ECO:0000256" key="3">
    <source>
        <dbReference type="ARBA" id="ARBA00022603"/>
    </source>
</evidence>
<dbReference type="InterPro" id="IPR014816">
    <property type="entry name" value="tRNA_MeTrfase_Gcd14"/>
</dbReference>
<dbReference type="PANTHER" id="PTHR12133:SF2">
    <property type="entry name" value="TRNA (ADENINE(58)-N(1))-METHYLTRANSFERASE CATALYTIC SUBUNIT TRMT61A"/>
    <property type="match status" value="1"/>
</dbReference>
<evidence type="ECO:0000313" key="10">
    <source>
        <dbReference type="Proteomes" id="UP000007014"/>
    </source>
</evidence>
<keyword evidence="6" id="KW-0819">tRNA processing</keyword>
<protein>
    <recommendedName>
        <fullName evidence="2">tRNA (adenine(58)-N(1))-methyltransferase</fullName>
        <ecNumber evidence="2">2.1.1.220</ecNumber>
    </recommendedName>
</protein>
<dbReference type="eggNOG" id="KOG2915">
    <property type="taxonomic scope" value="Eukaryota"/>
</dbReference>
<gene>
    <name evidence="9" type="ORF">CYME_CMB123C</name>
</gene>
<dbReference type="GO" id="GO:0031515">
    <property type="term" value="C:tRNA (m1A) methyltransferase complex"/>
    <property type="evidence" value="ECO:0007669"/>
    <property type="project" value="InterPro"/>
</dbReference>
<keyword evidence="10" id="KW-1185">Reference proteome</keyword>
<keyword evidence="4" id="KW-0808">Transferase</keyword>
<dbReference type="RefSeq" id="XP_005535214.1">
    <property type="nucleotide sequence ID" value="XM_005535157.1"/>
</dbReference>
<keyword evidence="5" id="KW-0949">S-adenosyl-L-methionine</keyword>
<accession>M1VEJ6</accession>
<evidence type="ECO:0000313" key="9">
    <source>
        <dbReference type="EMBL" id="BAM78928.1"/>
    </source>
</evidence>
<evidence type="ECO:0000256" key="1">
    <source>
        <dbReference type="ARBA" id="ARBA00004123"/>
    </source>
</evidence>
<dbReference type="STRING" id="280699.M1VEJ6"/>
<evidence type="ECO:0000256" key="5">
    <source>
        <dbReference type="ARBA" id="ARBA00022691"/>
    </source>
</evidence>
<dbReference type="GO" id="GO:0160107">
    <property type="term" value="F:tRNA (adenine(58)-N1)-methyltransferase activity"/>
    <property type="evidence" value="ECO:0007669"/>
    <property type="project" value="UniProtKB-EC"/>
</dbReference>
<dbReference type="EMBL" id="AP006484">
    <property type="protein sequence ID" value="BAM78928.1"/>
    <property type="molecule type" value="Genomic_DNA"/>
</dbReference>
<evidence type="ECO:0000256" key="4">
    <source>
        <dbReference type="ARBA" id="ARBA00022679"/>
    </source>
</evidence>
<evidence type="ECO:0000256" key="6">
    <source>
        <dbReference type="ARBA" id="ARBA00022694"/>
    </source>
</evidence>
<name>M1VEJ6_CYAM1</name>
<dbReference type="OrthoDB" id="1925287at2759"/>
<evidence type="ECO:0000256" key="7">
    <source>
        <dbReference type="ARBA" id="ARBA00023242"/>
    </source>
</evidence>
<dbReference type="SUPFAM" id="SSF53335">
    <property type="entry name" value="S-adenosyl-L-methionine-dependent methyltransferases"/>
    <property type="match status" value="1"/>
</dbReference>
<keyword evidence="7" id="KW-0539">Nucleus</keyword>
<dbReference type="GO" id="GO:0005634">
    <property type="term" value="C:nucleus"/>
    <property type="evidence" value="ECO:0007669"/>
    <property type="project" value="UniProtKB-SubCell"/>
</dbReference>
<proteinExistence type="predicted"/>
<dbReference type="GeneID" id="16992328"/>
<dbReference type="AlphaFoldDB" id="M1VEJ6"/>
<dbReference type="InterPro" id="IPR049470">
    <property type="entry name" value="TRM61_C"/>
</dbReference>
<dbReference type="KEGG" id="cme:CYME_CMB123C"/>